<dbReference type="PANTHER" id="PTHR38342:SF1">
    <property type="entry name" value="SLR5037 PROTEIN"/>
    <property type="match status" value="1"/>
</dbReference>
<organism evidence="2 3">
    <name type="scientific">Rhodococcus antarcticus</name>
    <dbReference type="NCBI Taxonomy" id="2987751"/>
    <lineage>
        <taxon>Bacteria</taxon>
        <taxon>Bacillati</taxon>
        <taxon>Actinomycetota</taxon>
        <taxon>Actinomycetes</taxon>
        <taxon>Mycobacteriales</taxon>
        <taxon>Nocardiaceae</taxon>
        <taxon>Rhodococcus</taxon>
    </lineage>
</organism>
<dbReference type="PANTHER" id="PTHR38342">
    <property type="entry name" value="SLR5037 PROTEIN"/>
    <property type="match status" value="1"/>
</dbReference>
<dbReference type="EMBL" id="CP110615">
    <property type="protein sequence ID" value="UZJ23407.1"/>
    <property type="molecule type" value="Genomic_DNA"/>
</dbReference>
<evidence type="ECO:0000259" key="1">
    <source>
        <dbReference type="Pfam" id="PF03625"/>
    </source>
</evidence>
<dbReference type="Proteomes" id="UP001164965">
    <property type="component" value="Chromosome"/>
</dbReference>
<keyword evidence="3" id="KW-1185">Reference proteome</keyword>
<dbReference type="InterPro" id="IPR035923">
    <property type="entry name" value="TT1751-like_sf"/>
</dbReference>
<reference evidence="2" key="1">
    <citation type="submission" date="2022-10" db="EMBL/GenBank/DDBJ databases">
        <title>Rhodococcus sp.75.</title>
        <authorList>
            <person name="Sun M."/>
        </authorList>
    </citation>
    <scope>NUCLEOTIDE SEQUENCE</scope>
    <source>
        <strain evidence="2">75</strain>
    </source>
</reference>
<sequence length="130" mass="13472">MTSYQNSVSVELPFAEAVAATTAALAEQGFGILTEIDVQAVMKAKRDKDMEPYVILGACNPALAEQAIDADRSTGVLLPCNVVVRGDGEGSIVSFLDPQLMATVTDLPAMTALADEATTRLDAALATLAG</sequence>
<accession>A0ABY6NVJ3</accession>
<dbReference type="PIRSF" id="PIRSF021774">
    <property type="entry name" value="UCP021774"/>
    <property type="match status" value="1"/>
</dbReference>
<gene>
    <name evidence="2" type="ORF">RHODO2019_09155</name>
</gene>
<feature type="domain" description="DUF302" evidence="1">
    <location>
        <begin position="36"/>
        <end position="98"/>
    </location>
</feature>
<dbReference type="RefSeq" id="WP_265381514.1">
    <property type="nucleotide sequence ID" value="NZ_CP110615.1"/>
</dbReference>
<dbReference type="Gene3D" id="3.30.310.70">
    <property type="entry name" value="TT1751-like domain"/>
    <property type="match status" value="1"/>
</dbReference>
<dbReference type="SUPFAM" id="SSF103247">
    <property type="entry name" value="TT1751-like"/>
    <property type="match status" value="1"/>
</dbReference>
<dbReference type="Pfam" id="PF03625">
    <property type="entry name" value="DUF302"/>
    <property type="match status" value="1"/>
</dbReference>
<evidence type="ECO:0000313" key="2">
    <source>
        <dbReference type="EMBL" id="UZJ23407.1"/>
    </source>
</evidence>
<name>A0ABY6NVJ3_9NOCA</name>
<dbReference type="CDD" id="cd14797">
    <property type="entry name" value="DUF302"/>
    <property type="match status" value="1"/>
</dbReference>
<evidence type="ECO:0000313" key="3">
    <source>
        <dbReference type="Proteomes" id="UP001164965"/>
    </source>
</evidence>
<protein>
    <submittedName>
        <fullName evidence="2">DUF302 domain-containing protein</fullName>
    </submittedName>
</protein>
<dbReference type="InterPro" id="IPR016796">
    <property type="entry name" value="UCP021774"/>
</dbReference>
<dbReference type="InterPro" id="IPR005180">
    <property type="entry name" value="DUF302"/>
</dbReference>
<proteinExistence type="predicted"/>